<sequence length="55" mass="5862">MTQGTGPALPPPVEVHIIATGTVTPHTEHLAYSTFHTHDTSDTTPSNTNLLRPCP</sequence>
<evidence type="ECO:0000313" key="3">
    <source>
        <dbReference type="Proteomes" id="UP000828390"/>
    </source>
</evidence>
<organism evidence="2 3">
    <name type="scientific">Dreissena polymorpha</name>
    <name type="common">Zebra mussel</name>
    <name type="synonym">Mytilus polymorpha</name>
    <dbReference type="NCBI Taxonomy" id="45954"/>
    <lineage>
        <taxon>Eukaryota</taxon>
        <taxon>Metazoa</taxon>
        <taxon>Spiralia</taxon>
        <taxon>Lophotrochozoa</taxon>
        <taxon>Mollusca</taxon>
        <taxon>Bivalvia</taxon>
        <taxon>Autobranchia</taxon>
        <taxon>Heteroconchia</taxon>
        <taxon>Euheterodonta</taxon>
        <taxon>Imparidentia</taxon>
        <taxon>Neoheterodontei</taxon>
        <taxon>Myida</taxon>
        <taxon>Dreissenoidea</taxon>
        <taxon>Dreissenidae</taxon>
        <taxon>Dreissena</taxon>
    </lineage>
</organism>
<proteinExistence type="predicted"/>
<feature type="compositionally biased region" description="Low complexity" evidence="1">
    <location>
        <begin position="42"/>
        <end position="55"/>
    </location>
</feature>
<comment type="caution">
    <text evidence="2">The sequence shown here is derived from an EMBL/GenBank/DDBJ whole genome shotgun (WGS) entry which is preliminary data.</text>
</comment>
<dbReference type="EMBL" id="JAIWYP010000008">
    <property type="protein sequence ID" value="KAH3785477.1"/>
    <property type="molecule type" value="Genomic_DNA"/>
</dbReference>
<keyword evidence="3" id="KW-1185">Reference proteome</keyword>
<evidence type="ECO:0000256" key="1">
    <source>
        <dbReference type="SAM" id="MobiDB-lite"/>
    </source>
</evidence>
<name>A0A9D4EX06_DREPO</name>
<dbReference type="AlphaFoldDB" id="A0A9D4EX06"/>
<gene>
    <name evidence="2" type="ORF">DPMN_163567</name>
</gene>
<accession>A0A9D4EX06</accession>
<protein>
    <submittedName>
        <fullName evidence="2">Uncharacterized protein</fullName>
    </submittedName>
</protein>
<reference evidence="2" key="2">
    <citation type="submission" date="2020-11" db="EMBL/GenBank/DDBJ databases">
        <authorList>
            <person name="McCartney M.A."/>
            <person name="Auch B."/>
            <person name="Kono T."/>
            <person name="Mallez S."/>
            <person name="Becker A."/>
            <person name="Gohl D.M."/>
            <person name="Silverstein K.A.T."/>
            <person name="Koren S."/>
            <person name="Bechman K.B."/>
            <person name="Herman A."/>
            <person name="Abrahante J.E."/>
            <person name="Garbe J."/>
        </authorList>
    </citation>
    <scope>NUCLEOTIDE SEQUENCE</scope>
    <source>
        <strain evidence="2">Duluth1</strain>
        <tissue evidence="2">Whole animal</tissue>
    </source>
</reference>
<evidence type="ECO:0000313" key="2">
    <source>
        <dbReference type="EMBL" id="KAH3785477.1"/>
    </source>
</evidence>
<reference evidence="2" key="1">
    <citation type="journal article" date="2019" name="bioRxiv">
        <title>The Genome of the Zebra Mussel, Dreissena polymorpha: A Resource for Invasive Species Research.</title>
        <authorList>
            <person name="McCartney M.A."/>
            <person name="Auch B."/>
            <person name="Kono T."/>
            <person name="Mallez S."/>
            <person name="Zhang Y."/>
            <person name="Obille A."/>
            <person name="Becker A."/>
            <person name="Abrahante J.E."/>
            <person name="Garbe J."/>
            <person name="Badalamenti J.P."/>
            <person name="Herman A."/>
            <person name="Mangelson H."/>
            <person name="Liachko I."/>
            <person name="Sullivan S."/>
            <person name="Sone E.D."/>
            <person name="Koren S."/>
            <person name="Silverstein K.A.T."/>
            <person name="Beckman K.B."/>
            <person name="Gohl D.M."/>
        </authorList>
    </citation>
    <scope>NUCLEOTIDE SEQUENCE</scope>
    <source>
        <strain evidence="2">Duluth1</strain>
        <tissue evidence="2">Whole animal</tissue>
    </source>
</reference>
<dbReference type="Proteomes" id="UP000828390">
    <property type="component" value="Unassembled WGS sequence"/>
</dbReference>
<feature type="region of interest" description="Disordered" evidence="1">
    <location>
        <begin position="36"/>
        <end position="55"/>
    </location>
</feature>